<dbReference type="OrthoDB" id="4227485at2759"/>
<evidence type="ECO:0000313" key="1">
    <source>
        <dbReference type="EMBL" id="CDM32732.1"/>
    </source>
</evidence>
<dbReference type="STRING" id="1365484.W6QT78"/>
<organism evidence="1 2">
    <name type="scientific">Penicillium roqueforti (strain FM164)</name>
    <dbReference type="NCBI Taxonomy" id="1365484"/>
    <lineage>
        <taxon>Eukaryota</taxon>
        <taxon>Fungi</taxon>
        <taxon>Dikarya</taxon>
        <taxon>Ascomycota</taxon>
        <taxon>Pezizomycotina</taxon>
        <taxon>Eurotiomycetes</taxon>
        <taxon>Eurotiomycetidae</taxon>
        <taxon>Eurotiales</taxon>
        <taxon>Aspergillaceae</taxon>
        <taxon>Penicillium</taxon>
    </lineage>
</organism>
<dbReference type="EMBL" id="HG792016">
    <property type="protein sequence ID" value="CDM32732.1"/>
    <property type="molecule type" value="Genomic_DNA"/>
</dbReference>
<keyword evidence="2" id="KW-1185">Reference proteome</keyword>
<name>W6QT78_PENRF</name>
<dbReference type="Proteomes" id="UP000030686">
    <property type="component" value="Unassembled WGS sequence"/>
</dbReference>
<dbReference type="AlphaFoldDB" id="W6QT78"/>
<gene>
    <name evidence="1" type="ORF">PROQFM164_S02g002883</name>
</gene>
<protein>
    <submittedName>
        <fullName evidence="1">Genomic scaffold, ProqFM164S02</fullName>
    </submittedName>
</protein>
<accession>W6QT78</accession>
<evidence type="ECO:0000313" key="2">
    <source>
        <dbReference type="Proteomes" id="UP000030686"/>
    </source>
</evidence>
<proteinExistence type="predicted"/>
<reference evidence="1" key="1">
    <citation type="journal article" date="2014" name="Nat. Commun.">
        <title>Multiple recent horizontal transfers of a large genomic region in cheese making fungi.</title>
        <authorList>
            <person name="Cheeseman K."/>
            <person name="Ropars J."/>
            <person name="Renault P."/>
            <person name="Dupont J."/>
            <person name="Gouzy J."/>
            <person name="Branca A."/>
            <person name="Abraham A.L."/>
            <person name="Ceppi M."/>
            <person name="Conseiller E."/>
            <person name="Debuchy R."/>
            <person name="Malagnac F."/>
            <person name="Goarin A."/>
            <person name="Silar P."/>
            <person name="Lacoste S."/>
            <person name="Sallet E."/>
            <person name="Bensimon A."/>
            <person name="Giraud T."/>
            <person name="Brygoo Y."/>
        </authorList>
    </citation>
    <scope>NUCLEOTIDE SEQUENCE [LARGE SCALE GENOMIC DNA]</scope>
    <source>
        <strain evidence="1">FM164</strain>
    </source>
</reference>
<sequence>MSLDDHRNKAESIHHKFIQSLKERYLNDNRLPDRLIYKWINRYKGYLNIPRDPLATNNCRVGGGLAFPELLGRGSAGHIGELPSPRVYEYLEDLAEEIEVAKRYGKPYSNTIEADRFALSAETLRQSQALVRVIAGFLRQSIFKADPPNDNIEVHYRSERPTTANIGRAIIATDGIDIDPRSLRPNPLVTSAARTHNAAATTLPANILPPFGIMTITVGGTTRVLDQPIYNLFIKDFSTGLFNNNFNV</sequence>